<evidence type="ECO:0000259" key="2">
    <source>
        <dbReference type="Pfam" id="PF01261"/>
    </source>
</evidence>
<dbReference type="SUPFAM" id="SSF51658">
    <property type="entry name" value="Xylose isomerase-like"/>
    <property type="match status" value="1"/>
</dbReference>
<evidence type="ECO:0000313" key="3">
    <source>
        <dbReference type="EMBL" id="XBX79930.1"/>
    </source>
</evidence>
<name>A0AAU7W0K0_9MICO</name>
<sequence>MTNRALAFNQFSCRGLVLGELTELCADAGFQGLGLLIECVRELGPTKAHALLRNAGLHPTSLGVEFGVSGVDLEFGVFRRNQVLEAVEFAAELNVPLVIVLGGLGDDRTRSDALAQETEALMHIAERAVTIGARIAVEPLHPMYVALTPLTSVHDAIAIARSHPAIGVVVDTWHVIWSEVALERELIDVRPHLDVVHLSGAERAIPLSEERVMPGEGLPGLVDACASLAIDTDAVWEVEVFRTRATRGDLLRRPLLAARSARKLWSAIETTLEKVGGEYK</sequence>
<evidence type="ECO:0000256" key="1">
    <source>
        <dbReference type="ARBA" id="ARBA00023277"/>
    </source>
</evidence>
<dbReference type="Pfam" id="PF01261">
    <property type="entry name" value="AP_endonuc_2"/>
    <property type="match status" value="1"/>
</dbReference>
<reference evidence="3" key="1">
    <citation type="submission" date="2024-06" db="EMBL/GenBank/DDBJ databases">
        <title>Draft genome sequence of Microbacterium sp. strain A8/3-1, isolated from Oxytropis tragacanthoides Fisch. ex DC. Root nodules in the Altai region of Russia.</title>
        <authorList>
            <person name="Sazanova A."/>
            <person name="Guro P."/>
            <person name="Kuznetsova I."/>
            <person name="Belimov A."/>
            <person name="Safronova V."/>
        </authorList>
    </citation>
    <scope>NUCLEOTIDE SEQUENCE</scope>
    <source>
        <strain evidence="3">A8/3-1</strain>
    </source>
</reference>
<dbReference type="EMBL" id="CP158357">
    <property type="protein sequence ID" value="XBX79930.1"/>
    <property type="molecule type" value="Genomic_DNA"/>
</dbReference>
<proteinExistence type="predicted"/>
<dbReference type="PANTHER" id="PTHR12110:SF52">
    <property type="entry name" value="XYLOSE ISOMERASE"/>
    <property type="match status" value="1"/>
</dbReference>
<accession>A0AAU7W0K0</accession>
<dbReference type="PANTHER" id="PTHR12110">
    <property type="entry name" value="HYDROXYPYRUVATE ISOMERASE"/>
    <property type="match status" value="1"/>
</dbReference>
<dbReference type="AlphaFoldDB" id="A0AAU7W0K0"/>
<dbReference type="InterPro" id="IPR050312">
    <property type="entry name" value="IolE/XylAMocC-like"/>
</dbReference>
<feature type="domain" description="Xylose isomerase-like TIM barrel" evidence="2">
    <location>
        <begin position="23"/>
        <end position="246"/>
    </location>
</feature>
<dbReference type="RefSeq" id="WP_350352838.1">
    <property type="nucleotide sequence ID" value="NZ_CP158357.1"/>
</dbReference>
<dbReference type="Gene3D" id="3.20.20.150">
    <property type="entry name" value="Divalent-metal-dependent TIM barrel enzymes"/>
    <property type="match status" value="1"/>
</dbReference>
<keyword evidence="1" id="KW-0119">Carbohydrate metabolism</keyword>
<organism evidence="3">
    <name type="scientific">Microbacterium sp. A8/3-1</name>
    <dbReference type="NCBI Taxonomy" id="3160749"/>
    <lineage>
        <taxon>Bacteria</taxon>
        <taxon>Bacillati</taxon>
        <taxon>Actinomycetota</taxon>
        <taxon>Actinomycetes</taxon>
        <taxon>Micrococcales</taxon>
        <taxon>Microbacteriaceae</taxon>
        <taxon>Microbacterium</taxon>
    </lineage>
</organism>
<dbReference type="InterPro" id="IPR036237">
    <property type="entry name" value="Xyl_isomerase-like_sf"/>
</dbReference>
<protein>
    <submittedName>
        <fullName evidence="3">TIM barrel protein</fullName>
    </submittedName>
</protein>
<gene>
    <name evidence="3" type="ORF">ABS642_07565</name>
</gene>
<dbReference type="InterPro" id="IPR013022">
    <property type="entry name" value="Xyl_isomerase-like_TIM-brl"/>
</dbReference>